<feature type="transmembrane region" description="Helical" evidence="1">
    <location>
        <begin position="6"/>
        <end position="22"/>
    </location>
</feature>
<gene>
    <name evidence="2" type="ORF">DLJ58_13635</name>
</gene>
<evidence type="ECO:0000313" key="3">
    <source>
        <dbReference type="Proteomes" id="UP000266889"/>
    </source>
</evidence>
<organism evidence="2 3">
    <name type="scientific">Micromonospora arida</name>
    <dbReference type="NCBI Taxonomy" id="2203715"/>
    <lineage>
        <taxon>Bacteria</taxon>
        <taxon>Bacillati</taxon>
        <taxon>Actinomycetota</taxon>
        <taxon>Actinomycetes</taxon>
        <taxon>Micromonosporales</taxon>
        <taxon>Micromonosporaceae</taxon>
        <taxon>Micromonospora</taxon>
    </lineage>
</organism>
<reference evidence="2 3" key="1">
    <citation type="submission" date="2018-05" db="EMBL/GenBank/DDBJ databases">
        <title>Micromonospora from Atacama Desert.</title>
        <authorList>
            <person name="Carro L."/>
            <person name="Goodfellow M."/>
            <person name="Klenk H.-P."/>
        </authorList>
    </citation>
    <scope>NUCLEOTIDE SEQUENCE [LARGE SCALE GENOMIC DNA]</scope>
    <source>
        <strain evidence="2 3">LB32</strain>
    </source>
</reference>
<proteinExistence type="predicted"/>
<name>A0A3N9X9W9_9ACTN</name>
<dbReference type="EMBL" id="QGSY01000167">
    <property type="protein sequence ID" value="RQX09769.1"/>
    <property type="molecule type" value="Genomic_DNA"/>
</dbReference>
<evidence type="ECO:0000256" key="1">
    <source>
        <dbReference type="SAM" id="Phobius"/>
    </source>
</evidence>
<keyword evidence="3" id="KW-1185">Reference proteome</keyword>
<comment type="caution">
    <text evidence="2">The sequence shown here is derived from an EMBL/GenBank/DDBJ whole genome shotgun (WGS) entry which is preliminary data.</text>
</comment>
<dbReference type="AlphaFoldDB" id="A0A3N9X9W9"/>
<dbReference type="OrthoDB" id="3385752at2"/>
<sequence length="152" mass="16645">MGVVTTGLCLAVPALFVLWWWGRPLLTGRWKTPGWFVATAGLSIVATAVTWFLGAFAGSSMSSEESCQQAGVSYDSAYRAAHWRESSRWFPLHDRCNATYDLVPAWVNPALVLLPLLAVLCIGVAVWLAVVRHRTTTSPASARRSWTLSVLP</sequence>
<accession>A0A3N9X9W9</accession>
<feature type="transmembrane region" description="Helical" evidence="1">
    <location>
        <begin position="110"/>
        <end position="131"/>
    </location>
</feature>
<evidence type="ECO:0000313" key="2">
    <source>
        <dbReference type="EMBL" id="RQX09769.1"/>
    </source>
</evidence>
<keyword evidence="1" id="KW-0812">Transmembrane</keyword>
<protein>
    <submittedName>
        <fullName evidence="2">Uncharacterized protein</fullName>
    </submittedName>
</protein>
<feature type="transmembrane region" description="Helical" evidence="1">
    <location>
        <begin position="34"/>
        <end position="56"/>
    </location>
</feature>
<dbReference type="Proteomes" id="UP000266889">
    <property type="component" value="Unassembled WGS sequence"/>
</dbReference>
<dbReference type="RefSeq" id="WP_124856420.1">
    <property type="nucleotide sequence ID" value="NZ_QGSY01000167.1"/>
</dbReference>
<keyword evidence="1" id="KW-1133">Transmembrane helix</keyword>
<keyword evidence="1" id="KW-0472">Membrane</keyword>